<evidence type="ECO:0000313" key="6">
    <source>
        <dbReference type="EMBL" id="KAK8046088.1"/>
    </source>
</evidence>
<keyword evidence="2" id="KW-0597">Phosphoprotein</keyword>
<organism evidence="6 7">
    <name type="scientific">Apiospora saccharicola</name>
    <dbReference type="NCBI Taxonomy" id="335842"/>
    <lineage>
        <taxon>Eukaryota</taxon>
        <taxon>Fungi</taxon>
        <taxon>Dikarya</taxon>
        <taxon>Ascomycota</taxon>
        <taxon>Pezizomycotina</taxon>
        <taxon>Sordariomycetes</taxon>
        <taxon>Xylariomycetidae</taxon>
        <taxon>Amphisphaeriales</taxon>
        <taxon>Apiosporaceae</taxon>
        <taxon>Apiospora</taxon>
    </lineage>
</organism>
<dbReference type="Gene3D" id="3.30.559.10">
    <property type="entry name" value="Chloramphenicol acetyltransferase-like domain"/>
    <property type="match status" value="2"/>
</dbReference>
<evidence type="ECO:0000256" key="4">
    <source>
        <dbReference type="SAM" id="MobiDB-lite"/>
    </source>
</evidence>
<evidence type="ECO:0000313" key="7">
    <source>
        <dbReference type="Proteomes" id="UP001446871"/>
    </source>
</evidence>
<dbReference type="SUPFAM" id="SSF47336">
    <property type="entry name" value="ACP-like"/>
    <property type="match status" value="2"/>
</dbReference>
<dbReference type="InterPro" id="IPR000873">
    <property type="entry name" value="AMP-dep_synth/lig_dom"/>
</dbReference>
<dbReference type="SUPFAM" id="SSF56801">
    <property type="entry name" value="Acetyl-CoA synthetase-like"/>
    <property type="match status" value="1"/>
</dbReference>
<dbReference type="Pfam" id="PF00501">
    <property type="entry name" value="AMP-binding"/>
    <property type="match status" value="1"/>
</dbReference>
<dbReference type="EMBL" id="JAQQWM010000009">
    <property type="protein sequence ID" value="KAK8046088.1"/>
    <property type="molecule type" value="Genomic_DNA"/>
</dbReference>
<dbReference type="Pfam" id="PF00668">
    <property type="entry name" value="Condensation"/>
    <property type="match status" value="2"/>
</dbReference>
<evidence type="ECO:0000256" key="1">
    <source>
        <dbReference type="ARBA" id="ARBA00022450"/>
    </source>
</evidence>
<keyword evidence="7" id="KW-1185">Reference proteome</keyword>
<evidence type="ECO:0000259" key="5">
    <source>
        <dbReference type="PROSITE" id="PS50075"/>
    </source>
</evidence>
<dbReference type="Gene3D" id="1.10.1200.10">
    <property type="entry name" value="ACP-like"/>
    <property type="match status" value="2"/>
</dbReference>
<dbReference type="SUPFAM" id="SSF52777">
    <property type="entry name" value="CoA-dependent acyltransferases"/>
    <property type="match status" value="4"/>
</dbReference>
<comment type="caution">
    <text evidence="6">The sequence shown here is derived from an EMBL/GenBank/DDBJ whole genome shotgun (WGS) entry which is preliminary data.</text>
</comment>
<name>A0ABR1THJ0_9PEZI</name>
<proteinExistence type="predicted"/>
<dbReference type="InterPro" id="IPR010071">
    <property type="entry name" value="AA_adenyl_dom"/>
</dbReference>
<dbReference type="InterPro" id="IPR036736">
    <property type="entry name" value="ACP-like_sf"/>
</dbReference>
<dbReference type="InterPro" id="IPR045851">
    <property type="entry name" value="AMP-bd_C_sf"/>
</dbReference>
<dbReference type="PANTHER" id="PTHR45527:SF12">
    <property type="entry name" value="NONRIBOSOMAL PEPTIDE SYNTHETASE IVOA"/>
    <property type="match status" value="1"/>
</dbReference>
<dbReference type="Gene3D" id="3.30.300.30">
    <property type="match status" value="1"/>
</dbReference>
<dbReference type="InterPro" id="IPR023213">
    <property type="entry name" value="CAT-like_dom_sf"/>
</dbReference>
<feature type="domain" description="Carrier" evidence="5">
    <location>
        <begin position="1559"/>
        <end position="1632"/>
    </location>
</feature>
<keyword evidence="1" id="KW-0596">Phosphopantetheine</keyword>
<accession>A0ABR1THJ0</accession>
<dbReference type="Proteomes" id="UP001446871">
    <property type="component" value="Unassembled WGS sequence"/>
</dbReference>
<dbReference type="Pfam" id="PF00550">
    <property type="entry name" value="PP-binding"/>
    <property type="match status" value="2"/>
</dbReference>
<dbReference type="SMART" id="SM00823">
    <property type="entry name" value="PKS_PP"/>
    <property type="match status" value="1"/>
</dbReference>
<dbReference type="Gene3D" id="3.40.50.12780">
    <property type="entry name" value="N-terminal domain of ligase-like"/>
    <property type="match status" value="1"/>
</dbReference>
<feature type="region of interest" description="Disordered" evidence="4">
    <location>
        <begin position="1058"/>
        <end position="1079"/>
    </location>
</feature>
<reference evidence="6 7" key="1">
    <citation type="submission" date="2023-01" db="EMBL/GenBank/DDBJ databases">
        <title>Analysis of 21 Apiospora genomes using comparative genomics revels a genus with tremendous synthesis potential of carbohydrate active enzymes and secondary metabolites.</title>
        <authorList>
            <person name="Sorensen T."/>
        </authorList>
    </citation>
    <scope>NUCLEOTIDE SEQUENCE [LARGE SCALE GENOMIC DNA]</scope>
    <source>
        <strain evidence="6 7">CBS 83171</strain>
    </source>
</reference>
<dbReference type="Gene3D" id="3.30.559.30">
    <property type="entry name" value="Nonribosomal peptide synthetase, condensation domain"/>
    <property type="match status" value="2"/>
</dbReference>
<protein>
    <submittedName>
        <fullName evidence="6">Nonribosomal peptide synthase atnA</fullName>
    </submittedName>
</protein>
<dbReference type="InterPro" id="IPR020845">
    <property type="entry name" value="AMP-binding_CS"/>
</dbReference>
<dbReference type="NCBIfam" id="TIGR01733">
    <property type="entry name" value="AA-adenyl-dom"/>
    <property type="match status" value="1"/>
</dbReference>
<evidence type="ECO:0000256" key="3">
    <source>
        <dbReference type="ARBA" id="ARBA00022598"/>
    </source>
</evidence>
<dbReference type="CDD" id="cd05918">
    <property type="entry name" value="A_NRPS_SidN3_like"/>
    <property type="match status" value="1"/>
</dbReference>
<dbReference type="InterPro" id="IPR009081">
    <property type="entry name" value="PP-bd_ACP"/>
</dbReference>
<feature type="domain" description="Carrier" evidence="5">
    <location>
        <begin position="988"/>
        <end position="1067"/>
    </location>
</feature>
<dbReference type="InterPro" id="IPR001242">
    <property type="entry name" value="Condensation_dom"/>
</dbReference>
<dbReference type="InterPro" id="IPR042099">
    <property type="entry name" value="ANL_N_sf"/>
</dbReference>
<dbReference type="PROSITE" id="PS50075">
    <property type="entry name" value="CARRIER"/>
    <property type="match status" value="2"/>
</dbReference>
<dbReference type="PANTHER" id="PTHR45527">
    <property type="entry name" value="NONRIBOSOMAL PEPTIDE SYNTHETASE"/>
    <property type="match status" value="1"/>
</dbReference>
<dbReference type="PROSITE" id="PS00455">
    <property type="entry name" value="AMP_BINDING"/>
    <property type="match status" value="1"/>
</dbReference>
<dbReference type="InterPro" id="IPR020806">
    <property type="entry name" value="PKS_PP-bd"/>
</dbReference>
<sequence>MASSSMIEFHHLDQAVLGEIGGLCHVEVSEIEDVYSCTPIQVGLLAHPNESSYDNTGVFSLAPGVDADRLCAAISEAIAAHPILRTRIVHCQLGPVQVVMKSTIRVERSSMDLEQALRIIKDTPMSPGAPLFMVRMLRDKLILKLHHALSDWPTQEALFEDIALAYHGDAMKQRGSYKPFVEHCLSIDEAMARGFWASRFTGEPVAFPLTKPGYYADAKANFKRPLAITPSTYGVSLTHVPSYIEVALALTIASYTGADSVSFGYILSGRNCARGTLQSTMGPMIVPFPVQVNLAQTTSTLRDLIKERTRERREVTKSPALQYGLQGIRSVSGAALAASRFNTMLNVRSPIEEPSYPGLFEVDAEFEPHGAYCLTLVCFIESDSISVEVFHDLSVICEKQMDNILHQFEHILCTIMQSPLDTKTGELGMLNGHDFQAMKRWNEQMPDEAMVVCLHDHIDHVARQQPAAIALDGPDGVMTYEELSRNSWALAHELRDRGVANEAAVALVLEKSVWAIVSQLAVLKAGGVCVPIDPAYPLVQKEAQVSRCNAKLLLASPALMKSLVGISADVLPVDRTLTTASFRPGPLPNPAPPSQAAYILFTSGSTGAPKGVILEHRNLFISLTSFGQRLGWTQDLRMLQFASYVWGASLVESIGTLLHGGTVCIASEEERLSSLARFIDGKNVGCALLTPTVIKLLLPEQIPSLRSLISGGEPIDPESVRTWSSQVRLFNAWGQSETAVVSSIAEISADSQWPEAIGTPVGCGLWIVDERDTDKLMPIGAMGEVLVDGPSVARCYLDNQEKTMSTMIRRPRWAPELNRNESGRMFRTGVLGRLLPDGSILYIGRIDSQVKLFGQRFELEEVERSVCSHRLVRAAFATVITTGKSNDKQLVTVLSLEDPDLPNETALLSFGSENQLKADKHLVQIREHLVSRLPSYMVPTSYLAVEKLPQTASSKIDRQAIVKWLSQEDTVQLALRSAPVTRSESLTTPESAIELVLRASWADVLGLSEDQIGRESNFVRLGGDSIVAMQVRTGCRARGLAISVLDLLRSENLAEAGRSSEWLREPTAEGPDEAAGQDRSPAAIPAFEDIDGHLASIGINPGNVECVLPVTPIQEGILFMQLTGRGGEYWEDFTLKLTPTGQSNHVDTEKLQKAWTVVCGSEPVLRTVFTTCRLSKESAFQQVILKNVVPTVSCVSDGTEGWGDKEIVEAFRPPIFATSQPQVHLHLVKVSQRVVYATLYMNHALVDGRSLRLISRKLADAYRDPACINRGLDASKYMAVVYQRMEAAVDYWTSYIAGLRPCLLPTLQIRDADTTTKSYFSIPKRDTTAMQSFCREQGITMANLVQVAWSLVLWQCTGMESSAFGCLQSEGASFDGGSDALGLFVGMLICRFDLTSETPLTALLRRARGDSLQAQEYGGAPLGMVGDALGFGRKPLFNTAMTIVGYNPSAYFPDGEQELLKLEPLMSEDNPSEFPIVLVVVFEGNSVWTRIWYHDSQVSASFASDINDLFAGAIESIVGNPEQTVGALGASHKTPQAPAQQSLPIIQPGAAKERVGALEVDVPRVKRLRQLWADVLSIPMASIGANDSFFGLGGNSFQAMLLAAAARDASIKLTVASIYKCPTLMDMAAEMN</sequence>
<keyword evidence="3" id="KW-0436">Ligase</keyword>
<gene>
    <name evidence="6" type="ORF">PG996_014152</name>
</gene>
<evidence type="ECO:0000256" key="2">
    <source>
        <dbReference type="ARBA" id="ARBA00022553"/>
    </source>
</evidence>